<organism evidence="3 4">
    <name type="scientific">Paratrimastix pyriformis</name>
    <dbReference type="NCBI Taxonomy" id="342808"/>
    <lineage>
        <taxon>Eukaryota</taxon>
        <taxon>Metamonada</taxon>
        <taxon>Preaxostyla</taxon>
        <taxon>Paratrimastigidae</taxon>
        <taxon>Paratrimastix</taxon>
    </lineage>
</organism>
<gene>
    <name evidence="3" type="ORF">PAPYR_10344</name>
</gene>
<dbReference type="EMBL" id="JAPMOS010000131">
    <property type="protein sequence ID" value="KAJ4454835.1"/>
    <property type="molecule type" value="Genomic_DNA"/>
</dbReference>
<keyword evidence="1" id="KW-1133">Transmembrane helix</keyword>
<protein>
    <submittedName>
        <fullName evidence="3">Uncharacterized protein</fullName>
    </submittedName>
</protein>
<feature type="chain" id="PRO_5045281986" evidence="2">
    <location>
        <begin position="17"/>
        <end position="606"/>
    </location>
</feature>
<comment type="caution">
    <text evidence="3">The sequence shown here is derived from an EMBL/GenBank/DDBJ whole genome shotgun (WGS) entry which is preliminary data.</text>
</comment>
<keyword evidence="1" id="KW-0812">Transmembrane</keyword>
<proteinExistence type="predicted"/>
<name>A0ABQ8UBU0_9EUKA</name>
<evidence type="ECO:0000256" key="1">
    <source>
        <dbReference type="SAM" id="Phobius"/>
    </source>
</evidence>
<feature type="signal peptide" evidence="2">
    <location>
        <begin position="1"/>
        <end position="16"/>
    </location>
</feature>
<reference evidence="3" key="1">
    <citation type="journal article" date="2022" name="bioRxiv">
        <title>Genomics of Preaxostyla Flagellates Illuminates Evolutionary Transitions and the Path Towards Mitochondrial Loss.</title>
        <authorList>
            <person name="Novak L.V.F."/>
            <person name="Treitli S.C."/>
            <person name="Pyrih J."/>
            <person name="Halakuc P."/>
            <person name="Pipaliya S.V."/>
            <person name="Vacek V."/>
            <person name="Brzon O."/>
            <person name="Soukal P."/>
            <person name="Eme L."/>
            <person name="Dacks J.B."/>
            <person name="Karnkowska A."/>
            <person name="Elias M."/>
            <person name="Hampl V."/>
        </authorList>
    </citation>
    <scope>NUCLEOTIDE SEQUENCE</scope>
    <source>
        <strain evidence="3">RCP-MX</strain>
    </source>
</reference>
<evidence type="ECO:0000313" key="4">
    <source>
        <dbReference type="Proteomes" id="UP001141327"/>
    </source>
</evidence>
<evidence type="ECO:0000313" key="3">
    <source>
        <dbReference type="EMBL" id="KAJ4454835.1"/>
    </source>
</evidence>
<evidence type="ECO:0000256" key="2">
    <source>
        <dbReference type="SAM" id="SignalP"/>
    </source>
</evidence>
<keyword evidence="1" id="KW-0472">Membrane</keyword>
<accession>A0ABQ8UBU0</accession>
<sequence length="606" mass="64165">MMFLLVFMVLLLNGLALDCPVRNFHPASFHEALIDGDELVVTVNGYSLSSFVIASGPPPAMGEAACRPTATVFTPNPAVPCDVVTSFRALLTDLRLCSAVSTEPVGDKLLWRLPLHVLSTVLTGHDPSGSPVYGRRYQSMRILIEQTVSANASTTVDLAHAVNYTGFEKGDSFFDHIGSRYVMHFSVWTNFPYEQGPPFVTSAPVPLGDIDLISEPADDNCGNSTTFCERAYYMVIYNQSTTCLLGGSYRIGSHVTCREAEHCPSGTEGDYFAEYVIVPGDCGATVINITVSGRLWVEMDGGTALAWGRPCTVMGQLASDVPLASADMLQLRVCTLPHIPCTAAHITHSHAPLTHHTATSPSQSTRTRASAHQLGEACPESASQLLVHDNVPASWGSLPELQLAVGRPAPALWNVTLRLDLAAFRYALGVDPDPNRITELQFDAQFGNFVAGHVTTSLSFSLRAAASDRDEESEEENMGNLVKDPTSDFAFVVPVTGLAVDSVLAATGTIAIAAGGATGTLVLLAALFTGLLVVRRRHLTAHNKAVTPAPTAPTPVTVAPTPVTVAPTPVTVAPTPVAVAPTPVTVAPTPVIVAPTPAQLPPPLVR</sequence>
<keyword evidence="4" id="KW-1185">Reference proteome</keyword>
<feature type="transmembrane region" description="Helical" evidence="1">
    <location>
        <begin position="510"/>
        <end position="534"/>
    </location>
</feature>
<keyword evidence="2" id="KW-0732">Signal</keyword>
<dbReference type="Proteomes" id="UP001141327">
    <property type="component" value="Unassembled WGS sequence"/>
</dbReference>